<gene>
    <name evidence="1" type="ORF">SVIM_LOCUS450844</name>
</gene>
<accession>A0A6N2NG45</accession>
<dbReference type="AlphaFoldDB" id="A0A6N2NG45"/>
<protein>
    <submittedName>
        <fullName evidence="1">Uncharacterized protein</fullName>
    </submittedName>
</protein>
<dbReference type="EMBL" id="CAADRP010002074">
    <property type="protein sequence ID" value="VFU60730.1"/>
    <property type="molecule type" value="Genomic_DNA"/>
</dbReference>
<organism evidence="1">
    <name type="scientific">Salix viminalis</name>
    <name type="common">Common osier</name>
    <name type="synonym">Basket willow</name>
    <dbReference type="NCBI Taxonomy" id="40686"/>
    <lineage>
        <taxon>Eukaryota</taxon>
        <taxon>Viridiplantae</taxon>
        <taxon>Streptophyta</taxon>
        <taxon>Embryophyta</taxon>
        <taxon>Tracheophyta</taxon>
        <taxon>Spermatophyta</taxon>
        <taxon>Magnoliopsida</taxon>
        <taxon>eudicotyledons</taxon>
        <taxon>Gunneridae</taxon>
        <taxon>Pentapetalae</taxon>
        <taxon>rosids</taxon>
        <taxon>fabids</taxon>
        <taxon>Malpighiales</taxon>
        <taxon>Salicaceae</taxon>
        <taxon>Saliceae</taxon>
        <taxon>Salix</taxon>
    </lineage>
</organism>
<sequence>MGQPIAKCRTYASIESLTRPNQCSSFLIFFLLLSRRTTPFNLLQTFSVSELYSIPIHQHTLLTLDHPLHERPCFYCFCRDKTTSILYPKVRVRTDGRDDQLAHNWSSLLSLKDIQFLCLQDSCFAGCWVTDQQ</sequence>
<evidence type="ECO:0000313" key="1">
    <source>
        <dbReference type="EMBL" id="VFU60730.1"/>
    </source>
</evidence>
<reference evidence="1" key="1">
    <citation type="submission" date="2019-03" db="EMBL/GenBank/DDBJ databases">
        <authorList>
            <person name="Mank J."/>
            <person name="Almeida P."/>
        </authorList>
    </citation>
    <scope>NUCLEOTIDE SEQUENCE</scope>
    <source>
        <strain evidence="1">78183</strain>
    </source>
</reference>
<proteinExistence type="predicted"/>
<name>A0A6N2NG45_SALVM</name>